<dbReference type="PANTHER" id="PTHR23220">
    <property type="entry name" value="INTEGRIN ALPHA"/>
    <property type="match status" value="1"/>
</dbReference>
<dbReference type="Pfam" id="PF08441">
    <property type="entry name" value="Integrin_A_Ig_1"/>
    <property type="match status" value="1"/>
</dbReference>
<dbReference type="Pfam" id="PF00092">
    <property type="entry name" value="VWA"/>
    <property type="match status" value="1"/>
</dbReference>
<dbReference type="InterPro" id="IPR048285">
    <property type="entry name" value="Integrin_alpha_Ig-like_2"/>
</dbReference>
<dbReference type="InterPro" id="IPR036465">
    <property type="entry name" value="vWFA_dom_sf"/>
</dbReference>
<dbReference type="STRING" id="41447.ENSSDUP00000005681"/>
<dbReference type="GO" id="GO:0008305">
    <property type="term" value="C:integrin complex"/>
    <property type="evidence" value="ECO:0007669"/>
    <property type="project" value="InterPro"/>
</dbReference>
<keyword evidence="5" id="KW-0732">Signal</keyword>
<dbReference type="GO" id="GO:0007229">
    <property type="term" value="P:integrin-mediated signaling pathway"/>
    <property type="evidence" value="ECO:0007669"/>
    <property type="project" value="UniProtKB-KW"/>
</dbReference>
<dbReference type="PRINTS" id="PR00453">
    <property type="entry name" value="VWFADOMAIN"/>
</dbReference>
<dbReference type="Pfam" id="PF20805">
    <property type="entry name" value="Integrin_A_Ig_2"/>
    <property type="match status" value="1"/>
</dbReference>
<keyword evidence="8 16" id="KW-0130">Cell adhesion</keyword>
<keyword evidence="3" id="KW-0812">Transmembrane</keyword>
<dbReference type="GeneTree" id="ENSGT00940000154838"/>
<dbReference type="Gene3D" id="1.20.5.930">
    <property type="entry name" value="Bicelle-embedded integrin alpha(iib) transmembrane segment"/>
    <property type="match status" value="1"/>
</dbReference>
<dbReference type="PROSITE" id="PS50234">
    <property type="entry name" value="VWFA"/>
    <property type="match status" value="1"/>
</dbReference>
<evidence type="ECO:0000256" key="1">
    <source>
        <dbReference type="ARBA" id="ARBA00004479"/>
    </source>
</evidence>
<evidence type="ECO:0000256" key="4">
    <source>
        <dbReference type="ARBA" id="ARBA00022723"/>
    </source>
</evidence>
<dbReference type="Proteomes" id="UP000261420">
    <property type="component" value="Unplaced"/>
</dbReference>
<dbReference type="PRINTS" id="PR01185">
    <property type="entry name" value="INTEGRINA"/>
</dbReference>
<protein>
    <submittedName>
        <fullName evidence="19">Integrin alpha-M-like</fullName>
    </submittedName>
</protein>
<dbReference type="InterPro" id="IPR013517">
    <property type="entry name" value="FG-GAP"/>
</dbReference>
<evidence type="ECO:0000256" key="15">
    <source>
        <dbReference type="PROSITE-ProRule" id="PRU00803"/>
    </source>
</evidence>
<organism evidence="19 20">
    <name type="scientific">Seriola dumerili</name>
    <name type="common">Greater amberjack</name>
    <name type="synonym">Caranx dumerili</name>
    <dbReference type="NCBI Taxonomy" id="41447"/>
    <lineage>
        <taxon>Eukaryota</taxon>
        <taxon>Metazoa</taxon>
        <taxon>Chordata</taxon>
        <taxon>Craniata</taxon>
        <taxon>Vertebrata</taxon>
        <taxon>Euteleostomi</taxon>
        <taxon>Actinopterygii</taxon>
        <taxon>Neopterygii</taxon>
        <taxon>Teleostei</taxon>
        <taxon>Neoteleostei</taxon>
        <taxon>Acanthomorphata</taxon>
        <taxon>Carangaria</taxon>
        <taxon>Carangiformes</taxon>
        <taxon>Carangidae</taxon>
        <taxon>Seriola</taxon>
    </lineage>
</organism>
<dbReference type="InterPro" id="IPR002035">
    <property type="entry name" value="VWF_A"/>
</dbReference>
<sequence length="1178" mass="131759">MQGQRHLFLLTYMVAFAIHVSLAFNIDTTNTDVYTGKQEDFFGYKVLQYVSGTNKGIIVTAPLQLNGSGGICKPEKSQTPQCFNRKDINLENKTIPVKHLGLSIAADSKHSQFTVCSPSVAHECNENSYLNSVCFKITDNLQAISFFTPGYQECTKKTVDLIFLFDGSGSMTEEEFTKNKDFIVDIMDSLKNSSIKFAAVQFSSDYRKVFDFNDYQAGTALDKLMKEPHMKSLTNTHRALKFVLDAILENPQSGASRDAKKVLVLITDGDPSDVDRNGIIKRYDDKNIIRFVIGVKAAKLDKFEAIASQPTEKYAFKIENYNGLKGILENFQKRIFKMEGSSAARAGDITGEMSQSGFSAVFYNDILILGSVGSNSWRGSLQEQIMSYVTVTVAGYSVSVGRKNDVPLYFSGAPRFEHVGRVVLFKHEGKDWTAAQALDGEQIGSYFGAELCSVDIDSDGNTDFLLVGAPLFYQPQESREGQIYVYTLTDEMQLRSELNVTVSSMGRFGTTISSLADLNGDGLRDVAVGAPLEDDNRGAVYIYLGNRHKGIRSTFSQRIMGEKIKPGLRFFGQAIDGVNDLGEDGLPDITIGSQGVAVVLRSRPVFHVTTHLSFLPKEISTEKFDCVAKTDKSALMVTITTCFEMKETTKTTNTANTLILLYVFAGAMNSGLNISYTLNVDPMRQTYRGFFETVKKTRNFTNTRLLTDKETCFNSSIYMPKCVTDTLSPLIIKLNFSQVDSESGNAILNVDSKTQDVVEVPFEKQCAKNDTCIAELEVDFNFTTPVLLVSEDNYFNVTVKLSNHGDDSYNTSLTVYYPPGLSFSRMILIEATRPTLHSCLDLEGVLDKTICGVSLPVYRSRSATFKMSFYIMTGYEWNETVSMTITGQSDNTNSTKNNSLTKSVPVQLEIKMAITVREGTTTYLNFTTEDDAPKRMETIYKISNPGQKAFPVTVSLFFPTKLEYNFELKDYHISFQENKTQCNITDMTSDYCSPEKHCKMIMCDTFILDKESTTEFTLSGEVQFRNFKVYAENIFLLKKYVGDSGEVRFKSFVHVRYDKQRYVLESRKQEAEVRVEFIIPPNLQLIILTGVGVGLFLLLIITLIMLKLGCFKRKRFPMCLEDEDQDLVAETPTEPTPAPTNGLISQSETEGKSDPPPEAKLLLDDHQEYDSNPIQGLE</sequence>
<keyword evidence="12" id="KW-1015">Disulfide bond</keyword>
<evidence type="ECO:0000256" key="9">
    <source>
        <dbReference type="ARBA" id="ARBA00022989"/>
    </source>
</evidence>
<evidence type="ECO:0000313" key="19">
    <source>
        <dbReference type="Ensembl" id="ENSSDUP00000005681.1"/>
    </source>
</evidence>
<evidence type="ECO:0000256" key="10">
    <source>
        <dbReference type="ARBA" id="ARBA00023037"/>
    </source>
</evidence>
<dbReference type="Gene3D" id="2.130.10.130">
    <property type="entry name" value="Integrin alpha, N-terminal"/>
    <property type="match status" value="1"/>
</dbReference>
<evidence type="ECO:0000256" key="11">
    <source>
        <dbReference type="ARBA" id="ARBA00023136"/>
    </source>
</evidence>
<dbReference type="Pfam" id="PF21520">
    <property type="entry name" value="ITGAX-like_Ig_3"/>
    <property type="match status" value="1"/>
</dbReference>
<reference evidence="19" key="1">
    <citation type="submission" date="2025-08" db="UniProtKB">
        <authorList>
            <consortium name="Ensembl"/>
        </authorList>
    </citation>
    <scope>IDENTIFICATION</scope>
</reference>
<evidence type="ECO:0000256" key="13">
    <source>
        <dbReference type="ARBA" id="ARBA00023170"/>
    </source>
</evidence>
<evidence type="ECO:0000256" key="2">
    <source>
        <dbReference type="ARBA" id="ARBA00008054"/>
    </source>
</evidence>
<evidence type="ECO:0000256" key="16">
    <source>
        <dbReference type="RuleBase" id="RU003762"/>
    </source>
</evidence>
<reference evidence="19" key="2">
    <citation type="submission" date="2025-09" db="UniProtKB">
        <authorList>
            <consortium name="Ensembl"/>
        </authorList>
    </citation>
    <scope>IDENTIFICATION</scope>
</reference>
<evidence type="ECO:0000256" key="8">
    <source>
        <dbReference type="ARBA" id="ARBA00022889"/>
    </source>
</evidence>
<proteinExistence type="inferred from homology"/>
<evidence type="ECO:0000256" key="3">
    <source>
        <dbReference type="ARBA" id="ARBA00022692"/>
    </source>
</evidence>
<feature type="region of interest" description="Disordered" evidence="17">
    <location>
        <begin position="1128"/>
        <end position="1178"/>
    </location>
</feature>
<keyword evidence="6" id="KW-0677">Repeat</keyword>
<keyword evidence="20" id="KW-1185">Reference proteome</keyword>
<evidence type="ECO:0000256" key="14">
    <source>
        <dbReference type="ARBA" id="ARBA00023180"/>
    </source>
</evidence>
<dbReference type="InterPro" id="IPR000413">
    <property type="entry name" value="Integrin_alpha"/>
</dbReference>
<dbReference type="GO" id="GO:0005178">
    <property type="term" value="F:integrin binding"/>
    <property type="evidence" value="ECO:0007669"/>
    <property type="project" value="TreeGrafter"/>
</dbReference>
<dbReference type="Gene3D" id="2.60.40.1460">
    <property type="entry name" value="Integrin domains. Chain A, domain 2"/>
    <property type="match status" value="1"/>
</dbReference>
<evidence type="ECO:0000256" key="5">
    <source>
        <dbReference type="ARBA" id="ARBA00022729"/>
    </source>
</evidence>
<feature type="repeat" description="FG-GAP" evidence="15">
    <location>
        <begin position="496"/>
        <end position="552"/>
    </location>
</feature>
<feature type="repeat" description="FG-GAP" evidence="15">
    <location>
        <begin position="557"/>
        <end position="617"/>
    </location>
</feature>
<accession>A0A3B4THL0</accession>
<dbReference type="InterPro" id="IPR013649">
    <property type="entry name" value="Integrin_alpha_Ig-like_1"/>
</dbReference>
<keyword evidence="14" id="KW-0325">Glycoprotein</keyword>
<dbReference type="InterPro" id="IPR013519">
    <property type="entry name" value="Int_alpha_beta-p"/>
</dbReference>
<dbReference type="GO" id="GO:0009897">
    <property type="term" value="C:external side of plasma membrane"/>
    <property type="evidence" value="ECO:0007669"/>
    <property type="project" value="TreeGrafter"/>
</dbReference>
<dbReference type="SMART" id="SM00327">
    <property type="entry name" value="VWA"/>
    <property type="match status" value="1"/>
</dbReference>
<dbReference type="Pfam" id="PF01839">
    <property type="entry name" value="FG-GAP"/>
    <property type="match status" value="2"/>
</dbReference>
<dbReference type="GO" id="GO:0033627">
    <property type="term" value="P:cell adhesion mediated by integrin"/>
    <property type="evidence" value="ECO:0007669"/>
    <property type="project" value="TreeGrafter"/>
</dbReference>
<dbReference type="Ensembl" id="ENSSDUT00000005794.1">
    <property type="protein sequence ID" value="ENSSDUP00000005681.1"/>
    <property type="gene ID" value="ENSSDUG00000004152.1"/>
</dbReference>
<dbReference type="SUPFAM" id="SSF69179">
    <property type="entry name" value="Integrin domains"/>
    <property type="match status" value="2"/>
</dbReference>
<feature type="domain" description="VWFA" evidence="18">
    <location>
        <begin position="160"/>
        <end position="335"/>
    </location>
</feature>
<evidence type="ECO:0000256" key="17">
    <source>
        <dbReference type="SAM" id="MobiDB-lite"/>
    </source>
</evidence>
<feature type="compositionally biased region" description="Basic and acidic residues" evidence="17">
    <location>
        <begin position="1149"/>
        <end position="1169"/>
    </location>
</feature>
<dbReference type="InterPro" id="IPR048633">
    <property type="entry name" value="ITGAX-like_Ig_3"/>
</dbReference>
<keyword evidence="4" id="KW-0479">Metal-binding</keyword>
<dbReference type="PROSITE" id="PS51470">
    <property type="entry name" value="FG_GAP"/>
    <property type="match status" value="3"/>
</dbReference>
<keyword evidence="9" id="KW-1133">Transmembrane helix</keyword>
<dbReference type="InterPro" id="IPR032695">
    <property type="entry name" value="Integrin_dom_sf"/>
</dbReference>
<dbReference type="GO" id="GO:0007160">
    <property type="term" value="P:cell-matrix adhesion"/>
    <property type="evidence" value="ECO:0007669"/>
    <property type="project" value="TreeGrafter"/>
</dbReference>
<dbReference type="Gene3D" id="2.60.40.1530">
    <property type="entry name" value="ntegrin, alpha v. Chain A, domain 4"/>
    <property type="match status" value="1"/>
</dbReference>
<dbReference type="Gene3D" id="3.40.50.410">
    <property type="entry name" value="von Willebrand factor, type A domain"/>
    <property type="match status" value="1"/>
</dbReference>
<dbReference type="GO" id="GO:0098609">
    <property type="term" value="P:cell-cell adhesion"/>
    <property type="evidence" value="ECO:0007669"/>
    <property type="project" value="TreeGrafter"/>
</dbReference>
<name>A0A3B4THL0_SERDU</name>
<dbReference type="Gene3D" id="2.60.40.1510">
    <property type="entry name" value="ntegrin, alpha v. Chain A, domain 3"/>
    <property type="match status" value="1"/>
</dbReference>
<evidence type="ECO:0000256" key="7">
    <source>
        <dbReference type="ARBA" id="ARBA00022837"/>
    </source>
</evidence>
<keyword evidence="7" id="KW-0106">Calcium</keyword>
<dbReference type="SUPFAM" id="SSF53300">
    <property type="entry name" value="vWA-like"/>
    <property type="match status" value="1"/>
</dbReference>
<evidence type="ECO:0000313" key="20">
    <source>
        <dbReference type="Proteomes" id="UP000261420"/>
    </source>
</evidence>
<evidence type="ECO:0000259" key="18">
    <source>
        <dbReference type="PROSITE" id="PS50234"/>
    </source>
</evidence>
<dbReference type="AlphaFoldDB" id="A0A3B4THL0"/>
<evidence type="ECO:0000256" key="12">
    <source>
        <dbReference type="ARBA" id="ARBA00023157"/>
    </source>
</evidence>
<dbReference type="PANTHER" id="PTHR23220:SF84">
    <property type="entry name" value="INTEGRIN ALPHA-L"/>
    <property type="match status" value="1"/>
</dbReference>
<feature type="repeat" description="FG-GAP" evidence="15">
    <location>
        <begin position="433"/>
        <end position="495"/>
    </location>
</feature>
<keyword evidence="11" id="KW-0472">Membrane</keyword>
<comment type="similarity">
    <text evidence="2 16">Belongs to the integrin alpha chain family.</text>
</comment>
<evidence type="ECO:0000256" key="6">
    <source>
        <dbReference type="ARBA" id="ARBA00022737"/>
    </source>
</evidence>
<comment type="subcellular location">
    <subcellularLocation>
        <location evidence="1 16">Membrane</location>
        <topology evidence="1 16">Single-pass type I membrane protein</topology>
    </subcellularLocation>
</comment>
<dbReference type="SMART" id="SM00191">
    <property type="entry name" value="Int_alpha"/>
    <property type="match status" value="4"/>
</dbReference>
<keyword evidence="13 16" id="KW-0675">Receptor</keyword>
<dbReference type="InterPro" id="IPR028994">
    <property type="entry name" value="Integrin_alpha_N"/>
</dbReference>
<keyword evidence="10 16" id="KW-0401">Integrin</keyword>
<dbReference type="OMA" id="TVCFQLK"/>
<dbReference type="GO" id="GO:0046872">
    <property type="term" value="F:metal ion binding"/>
    <property type="evidence" value="ECO:0007669"/>
    <property type="project" value="UniProtKB-KW"/>
</dbReference>
<dbReference type="SUPFAM" id="SSF69318">
    <property type="entry name" value="Integrin alpha N-terminal domain"/>
    <property type="match status" value="1"/>
</dbReference>